<proteinExistence type="predicted"/>
<dbReference type="GO" id="GO:0000724">
    <property type="term" value="P:double-strand break repair via homologous recombination"/>
    <property type="evidence" value="ECO:0007669"/>
    <property type="project" value="TreeGrafter"/>
</dbReference>
<dbReference type="InterPro" id="IPR027417">
    <property type="entry name" value="P-loop_NTPase"/>
</dbReference>
<evidence type="ECO:0000259" key="11">
    <source>
        <dbReference type="PROSITE" id="PS51194"/>
    </source>
</evidence>
<feature type="compositionally biased region" description="Polar residues" evidence="9">
    <location>
        <begin position="111"/>
        <end position="128"/>
    </location>
</feature>
<dbReference type="PANTHER" id="PTHR45629:SF7">
    <property type="entry name" value="DNA EXCISION REPAIR PROTEIN ERCC-6-RELATED"/>
    <property type="match status" value="1"/>
</dbReference>
<dbReference type="GO" id="GO:0007131">
    <property type="term" value="P:reciprocal meiotic recombination"/>
    <property type="evidence" value="ECO:0007669"/>
    <property type="project" value="TreeGrafter"/>
</dbReference>
<dbReference type="InterPro" id="IPR001650">
    <property type="entry name" value="Helicase_C-like"/>
</dbReference>
<dbReference type="CDD" id="cd18793">
    <property type="entry name" value="SF2_C_SNF"/>
    <property type="match status" value="1"/>
</dbReference>
<accession>A0A0P4WBD0</accession>
<dbReference type="PROSITE" id="PS51194">
    <property type="entry name" value="HELICASE_CTER"/>
    <property type="match status" value="1"/>
</dbReference>
<dbReference type="SMART" id="SM00490">
    <property type="entry name" value="HELICc"/>
    <property type="match status" value="1"/>
</dbReference>
<dbReference type="Pfam" id="PF00176">
    <property type="entry name" value="SNF2-rel_dom"/>
    <property type="match status" value="1"/>
</dbReference>
<feature type="compositionally biased region" description="Polar residues" evidence="9">
    <location>
        <begin position="80"/>
        <end position="98"/>
    </location>
</feature>
<comment type="subunit">
    <text evidence="1">Interacts (via N-terminus) with spn-A/Rad51.</text>
</comment>
<dbReference type="SMART" id="SM00487">
    <property type="entry name" value="DEXDc"/>
    <property type="match status" value="1"/>
</dbReference>
<feature type="domain" description="Helicase C-terminal" evidence="11">
    <location>
        <begin position="684"/>
        <end position="846"/>
    </location>
</feature>
<dbReference type="InterPro" id="IPR050496">
    <property type="entry name" value="SNF2_RAD54_helicase_repair"/>
</dbReference>
<sequence length="952" mass="105650">MRRSAAPSQLLKRAQQHRLPFASPAAKRPCPTPQEDVPQKAEPQKQEQSSAVKVRSASDILSVISKSSTLEENGTKNENENFSSSEFGGQSNSFTQDVDLSPLTETNCNVSHHSNVAGTKNSLGNVRSFNAPGRQLAGAHRGWNRPQLSGRPPNTIRSLPGEENQAPSETKYYAVVWCKLSRKKHKNWEGDAILIVKGRSVTLKDLEGKEIGRGSGYKLKDLGSLEEGSTLPVGGKEVEIQNVISAESYALGHCFQGEVTVTEKAESSSRLPKPKPKPFRLPTLGRPAGPACSSTEAENMPLFNPSLPDALVMPRPPAQHQWHHNSGRTSVVDVVVDPHLASQLRPHQQEGVVFLYECVMGFHLQTGCGAILADEMGLGKTLQCITLIWTLLKQGPYGRRPVVRRVLVVTPSSLTSNWRKEFKKWLGKERLGVFVVDQQNKVEQYTSQQHTPVMIISYEMFLRNSEVIEKIGFDLIICDEAHRLKNPAIKTTHLLASLPCKRRILVTGTPIQNDLQELFALVDFANPGVLGTPSSFRHIYEEPIVASQQPNTPLTEKELGASRASQLNRITSLFILRRTQDIINRYLPPKAEYVVLCQPSETQQALYSEVVGCRSLRRCFTSLEPGDHLSAILALRKLCNHPALLAVSEESENKNELSKEISTFMPSHLQAGVYDEADSGKLAVVSCMLWALREGGQEKIVLVSNYTTTLDMLASLCVRYNYPYLRLDGSTPSAKRQKLVDSFNNKCSTDFVFLLSAKAGGVGLNLVGASRILLYDIDWNPATDLQAMARVWRDGQHRKVHIYRLLVTGTLDEKMYQRQVRKQGLSGAVVDARDSERVHFSTEELKDLFTVHWDTACLTHDLLECECDQQGGSGAPPQKTAQEPERACQLGGAGNITIDAAHPTKTMDQLQNWYHLAPPLSSTLIKDHCLEAASDFVTFLFYNESRTEVVKQ</sequence>
<evidence type="ECO:0000256" key="7">
    <source>
        <dbReference type="ARBA" id="ARBA00024776"/>
    </source>
</evidence>
<dbReference type="AlphaFoldDB" id="A0A0P4WBD0"/>
<evidence type="ECO:0000256" key="5">
    <source>
        <dbReference type="ARBA" id="ARBA00022801"/>
    </source>
</evidence>
<evidence type="ECO:0000256" key="4">
    <source>
        <dbReference type="ARBA" id="ARBA00022776"/>
    </source>
</evidence>
<dbReference type="Gene3D" id="3.40.50.300">
    <property type="entry name" value="P-loop containing nucleotide triphosphate hydrolases"/>
    <property type="match status" value="1"/>
</dbReference>
<dbReference type="PANTHER" id="PTHR45629">
    <property type="entry name" value="SNF2/RAD54 FAMILY MEMBER"/>
    <property type="match status" value="1"/>
</dbReference>
<dbReference type="Pfam" id="PF00271">
    <property type="entry name" value="Helicase_C"/>
    <property type="match status" value="1"/>
</dbReference>
<evidence type="ECO:0000313" key="12">
    <source>
        <dbReference type="EMBL" id="JAI64513.1"/>
    </source>
</evidence>
<comment type="function">
    <text evidence="7">Involved in mitotic DNA repair and meiotic recombination. Functions in the recombinational DNA repair pathway. Essential for interhomolog gene conversion (GC), but may have a less important role in intersister GC than spn-A/Rad51. In the presence of DNA, spn-A/Rad51 enhances the ATPase activity of okr/Rad54.</text>
</comment>
<feature type="domain" description="Helicase ATP-binding" evidence="10">
    <location>
        <begin position="361"/>
        <end position="528"/>
    </location>
</feature>
<evidence type="ECO:0000256" key="3">
    <source>
        <dbReference type="ARBA" id="ARBA00022618"/>
    </source>
</evidence>
<dbReference type="InterPro" id="IPR014001">
    <property type="entry name" value="Helicase_ATP-bd"/>
</dbReference>
<keyword evidence="3" id="KW-0132">Cell division</keyword>
<feature type="region of interest" description="Disordered" evidence="9">
    <location>
        <begin position="1"/>
        <end position="98"/>
    </location>
</feature>
<keyword evidence="4" id="KW-0498">Mitosis</keyword>
<dbReference type="GO" id="GO:0015616">
    <property type="term" value="F:DNA translocase activity"/>
    <property type="evidence" value="ECO:0007669"/>
    <property type="project" value="TreeGrafter"/>
</dbReference>
<dbReference type="FunFam" id="3.40.50.10810:FF:000020">
    <property type="entry name" value="DNA repair and recombination protein RAD54B"/>
    <property type="match status" value="1"/>
</dbReference>
<evidence type="ECO:0000256" key="9">
    <source>
        <dbReference type="SAM" id="MobiDB-lite"/>
    </source>
</evidence>
<evidence type="ECO:0000256" key="1">
    <source>
        <dbReference type="ARBA" id="ARBA00011467"/>
    </source>
</evidence>
<dbReference type="GO" id="GO:0005524">
    <property type="term" value="F:ATP binding"/>
    <property type="evidence" value="ECO:0007669"/>
    <property type="project" value="InterPro"/>
</dbReference>
<dbReference type="SUPFAM" id="SSF52540">
    <property type="entry name" value="P-loop containing nucleoside triphosphate hydrolases"/>
    <property type="match status" value="2"/>
</dbReference>
<dbReference type="Gene3D" id="1.20.120.850">
    <property type="entry name" value="SWI2/SNF2 ATPases, N-terminal domain"/>
    <property type="match status" value="1"/>
</dbReference>
<dbReference type="InterPro" id="IPR049730">
    <property type="entry name" value="SNF2/RAD54-like_C"/>
</dbReference>
<dbReference type="InterPro" id="IPR038718">
    <property type="entry name" value="SNF2-like_sf"/>
</dbReference>
<name>A0A0P4WBD0_SCYOL</name>
<organism evidence="12">
    <name type="scientific">Scylla olivacea</name>
    <name type="common">Orange mud crab</name>
    <name type="synonym">Cancer olivacea</name>
    <dbReference type="NCBI Taxonomy" id="85551"/>
    <lineage>
        <taxon>Eukaryota</taxon>
        <taxon>Metazoa</taxon>
        <taxon>Ecdysozoa</taxon>
        <taxon>Arthropoda</taxon>
        <taxon>Crustacea</taxon>
        <taxon>Multicrustacea</taxon>
        <taxon>Malacostraca</taxon>
        <taxon>Eumalacostraca</taxon>
        <taxon>Eucarida</taxon>
        <taxon>Decapoda</taxon>
        <taxon>Pleocyemata</taxon>
        <taxon>Brachyura</taxon>
        <taxon>Eubrachyura</taxon>
        <taxon>Portunoidea</taxon>
        <taxon>Portunidae</taxon>
        <taxon>Portuninae</taxon>
        <taxon>Scylla</taxon>
    </lineage>
</organism>
<protein>
    <recommendedName>
        <fullName evidence="2">DNA repair and recombination protein RAD54-like</fullName>
    </recommendedName>
    <alternativeName>
        <fullName evidence="8">Protein okra</fullName>
    </alternativeName>
</protein>
<keyword evidence="5" id="KW-0378">Hydrolase</keyword>
<dbReference type="InterPro" id="IPR000330">
    <property type="entry name" value="SNF2_N"/>
</dbReference>
<dbReference type="GO" id="GO:0051301">
    <property type="term" value="P:cell division"/>
    <property type="evidence" value="ECO:0007669"/>
    <property type="project" value="UniProtKB-KW"/>
</dbReference>
<feature type="region of interest" description="Disordered" evidence="9">
    <location>
        <begin position="263"/>
        <end position="294"/>
    </location>
</feature>
<keyword evidence="6" id="KW-0131">Cell cycle</keyword>
<dbReference type="GO" id="GO:0016787">
    <property type="term" value="F:hydrolase activity"/>
    <property type="evidence" value="ECO:0007669"/>
    <property type="project" value="UniProtKB-KW"/>
</dbReference>
<evidence type="ECO:0000256" key="8">
    <source>
        <dbReference type="ARBA" id="ARBA00029956"/>
    </source>
</evidence>
<feature type="region of interest" description="Disordered" evidence="9">
    <location>
        <begin position="111"/>
        <end position="164"/>
    </location>
</feature>
<evidence type="ECO:0000256" key="2">
    <source>
        <dbReference type="ARBA" id="ARBA00015341"/>
    </source>
</evidence>
<dbReference type="EMBL" id="GDRN01066559">
    <property type="protein sequence ID" value="JAI64513.1"/>
    <property type="molecule type" value="Transcribed_RNA"/>
</dbReference>
<reference evidence="12" key="1">
    <citation type="submission" date="2015-09" db="EMBL/GenBank/DDBJ databases">
        <title>Scylla olivacea transcriptome.</title>
        <authorList>
            <person name="Ikhwanuddin M."/>
        </authorList>
    </citation>
    <scope>NUCLEOTIDE SEQUENCE</scope>
</reference>
<dbReference type="PROSITE" id="PS51192">
    <property type="entry name" value="HELICASE_ATP_BIND_1"/>
    <property type="match status" value="1"/>
</dbReference>
<evidence type="ECO:0000256" key="6">
    <source>
        <dbReference type="ARBA" id="ARBA00023306"/>
    </source>
</evidence>
<dbReference type="Gene3D" id="3.40.50.10810">
    <property type="entry name" value="Tandem AAA-ATPase domain"/>
    <property type="match status" value="1"/>
</dbReference>
<dbReference type="GO" id="GO:0005634">
    <property type="term" value="C:nucleus"/>
    <property type="evidence" value="ECO:0007669"/>
    <property type="project" value="TreeGrafter"/>
</dbReference>
<evidence type="ECO:0000259" key="10">
    <source>
        <dbReference type="PROSITE" id="PS51192"/>
    </source>
</evidence>